<reference evidence="1" key="1">
    <citation type="journal article" date="2014" name="Front. Microbiol.">
        <title>High frequency of phylogenetically diverse reductive dehalogenase-homologous genes in deep subseafloor sedimentary metagenomes.</title>
        <authorList>
            <person name="Kawai M."/>
            <person name="Futagami T."/>
            <person name="Toyoda A."/>
            <person name="Takaki Y."/>
            <person name="Nishi S."/>
            <person name="Hori S."/>
            <person name="Arai W."/>
            <person name="Tsubouchi T."/>
            <person name="Morono Y."/>
            <person name="Uchiyama I."/>
            <person name="Ito T."/>
            <person name="Fujiyama A."/>
            <person name="Inagaki F."/>
            <person name="Takami H."/>
        </authorList>
    </citation>
    <scope>NUCLEOTIDE SEQUENCE</scope>
    <source>
        <strain evidence="1">Expedition CK06-06</strain>
    </source>
</reference>
<evidence type="ECO:0000313" key="1">
    <source>
        <dbReference type="EMBL" id="GAJ16939.1"/>
    </source>
</evidence>
<protein>
    <submittedName>
        <fullName evidence="1">Uncharacterized protein</fullName>
    </submittedName>
</protein>
<name>X1UHC0_9ZZZZ</name>
<dbReference type="EMBL" id="BARW01038922">
    <property type="protein sequence ID" value="GAJ16939.1"/>
    <property type="molecule type" value="Genomic_DNA"/>
</dbReference>
<sequence length="81" mass="9206">MIAPRGYYFELWDPPLGIRSKEYKPRRATAEEIETLIGDSGGYEKLMPEQSVVGCIKFEIPEDATPVEADIIGLRPYLVKF</sequence>
<proteinExistence type="predicted"/>
<gene>
    <name evidence="1" type="ORF">S12H4_59527</name>
</gene>
<comment type="caution">
    <text evidence="1">The sequence shown here is derived from an EMBL/GenBank/DDBJ whole genome shotgun (WGS) entry which is preliminary data.</text>
</comment>
<accession>X1UHC0</accession>
<organism evidence="1">
    <name type="scientific">marine sediment metagenome</name>
    <dbReference type="NCBI Taxonomy" id="412755"/>
    <lineage>
        <taxon>unclassified sequences</taxon>
        <taxon>metagenomes</taxon>
        <taxon>ecological metagenomes</taxon>
    </lineage>
</organism>
<dbReference type="AlphaFoldDB" id="X1UHC0"/>